<dbReference type="EMBL" id="RKLP01000004">
    <property type="protein sequence ID" value="RVW09719.1"/>
    <property type="molecule type" value="Genomic_DNA"/>
</dbReference>
<proteinExistence type="predicted"/>
<keyword evidence="2" id="KW-1185">Reference proteome</keyword>
<organism evidence="1 2">
    <name type="scientific">Prescottella agglutinans</name>
    <dbReference type="NCBI Taxonomy" id="1644129"/>
    <lineage>
        <taxon>Bacteria</taxon>
        <taxon>Bacillati</taxon>
        <taxon>Actinomycetota</taxon>
        <taxon>Actinomycetes</taxon>
        <taxon>Mycobacteriales</taxon>
        <taxon>Nocardiaceae</taxon>
        <taxon>Prescottella</taxon>
    </lineage>
</organism>
<dbReference type="Proteomes" id="UP000286208">
    <property type="component" value="Unassembled WGS sequence"/>
</dbReference>
<protein>
    <submittedName>
        <fullName evidence="1">Uncharacterized protein</fullName>
    </submittedName>
</protein>
<dbReference type="OrthoDB" id="4570008at2"/>
<name>A0A3S3AJG8_9NOCA</name>
<accession>A0A3S3AJG8</accession>
<evidence type="ECO:0000313" key="1">
    <source>
        <dbReference type="EMBL" id="RVW09719.1"/>
    </source>
</evidence>
<evidence type="ECO:0000313" key="2">
    <source>
        <dbReference type="Proteomes" id="UP000286208"/>
    </source>
</evidence>
<gene>
    <name evidence="1" type="ORF">EGT67_09675</name>
</gene>
<dbReference type="AlphaFoldDB" id="A0A3S3AJG8"/>
<comment type="caution">
    <text evidence="1">The sequence shown here is derived from an EMBL/GenBank/DDBJ whole genome shotgun (WGS) entry which is preliminary data.</text>
</comment>
<reference evidence="1 2" key="1">
    <citation type="submission" date="2018-11" db="EMBL/GenBank/DDBJ databases">
        <title>Rhodococcus spongicola sp. nov. and Rhodococcus xishaensis sp. nov. from marine sponges.</title>
        <authorList>
            <person name="Li L."/>
            <person name="Lin H.W."/>
        </authorList>
    </citation>
    <scope>NUCLEOTIDE SEQUENCE [LARGE SCALE GENOMIC DNA]</scope>
    <source>
        <strain evidence="1 2">CCTCC AB2014297</strain>
    </source>
</reference>
<sequence length="61" mass="6851">MGNLVRIYPDRASIFVIDGVDEADPDRFVIKPVGENAPGAYPFPMRRHELIPHQESGRDGM</sequence>
<dbReference type="RefSeq" id="WP_127915854.1">
    <property type="nucleotide sequence ID" value="NZ_RKLP01000004.1"/>
</dbReference>